<dbReference type="GO" id="GO:0006865">
    <property type="term" value="P:amino acid transport"/>
    <property type="evidence" value="ECO:0007669"/>
    <property type="project" value="UniProtKB-UniRule"/>
</dbReference>
<dbReference type="RefSeq" id="WP_244602733.1">
    <property type="nucleotide sequence ID" value="NZ_FUIG01000019.1"/>
</dbReference>
<keyword evidence="3 7" id="KW-0547">Nucleotide-binding</keyword>
<dbReference type="AlphaFoldDB" id="A0A2P9AG75"/>
<dbReference type="GO" id="GO:0005524">
    <property type="term" value="F:ATP binding"/>
    <property type="evidence" value="ECO:0007669"/>
    <property type="project" value="UniProtKB-UniRule"/>
</dbReference>
<dbReference type="PROSITE" id="PS00211">
    <property type="entry name" value="ABC_TRANSPORTER_1"/>
    <property type="match status" value="1"/>
</dbReference>
<keyword evidence="7" id="KW-0472">Membrane</keyword>
<dbReference type="InterPro" id="IPR051921">
    <property type="entry name" value="ABC_osmolyte_uptake_ATP-bind"/>
</dbReference>
<keyword evidence="7" id="KW-1003">Cell membrane</keyword>
<dbReference type="NCBIfam" id="TIGR01186">
    <property type="entry name" value="proV"/>
    <property type="match status" value="1"/>
</dbReference>
<feature type="domain" description="ABC transporter" evidence="9">
    <location>
        <begin position="62"/>
        <end position="298"/>
    </location>
</feature>
<evidence type="ECO:0000256" key="6">
    <source>
        <dbReference type="ARBA" id="ARBA00061968"/>
    </source>
</evidence>
<keyword evidence="2 7" id="KW-0813">Transport</keyword>
<proteinExistence type="inferred from homology"/>
<dbReference type="GO" id="GO:0016887">
    <property type="term" value="F:ATP hydrolysis activity"/>
    <property type="evidence" value="ECO:0007669"/>
    <property type="project" value="UniProtKB-UniRule"/>
</dbReference>
<comment type="similarity">
    <text evidence="1 7">Belongs to the ABC transporter superfamily.</text>
</comment>
<dbReference type="GO" id="GO:0031460">
    <property type="term" value="P:glycine betaine transport"/>
    <property type="evidence" value="ECO:0007669"/>
    <property type="project" value="InterPro"/>
</dbReference>
<dbReference type="GO" id="GO:0005886">
    <property type="term" value="C:plasma membrane"/>
    <property type="evidence" value="ECO:0007669"/>
    <property type="project" value="UniProtKB-SubCell"/>
</dbReference>
<dbReference type="SUPFAM" id="SSF52540">
    <property type="entry name" value="P-loop containing nucleoside triphosphate hydrolases"/>
    <property type="match status" value="1"/>
</dbReference>
<dbReference type="Proteomes" id="UP000245698">
    <property type="component" value="Unassembled WGS sequence"/>
</dbReference>
<dbReference type="SMART" id="SM00382">
    <property type="entry name" value="AAA"/>
    <property type="match status" value="1"/>
</dbReference>
<dbReference type="InterPro" id="IPR017871">
    <property type="entry name" value="ABC_transporter-like_CS"/>
</dbReference>
<dbReference type="Pfam" id="PF00005">
    <property type="entry name" value="ABC_tran"/>
    <property type="match status" value="1"/>
</dbReference>
<evidence type="ECO:0000256" key="3">
    <source>
        <dbReference type="ARBA" id="ARBA00022741"/>
    </source>
</evidence>
<dbReference type="PANTHER" id="PTHR43869:SF1">
    <property type="entry name" value="GLYCINE BETAINE_PROLINE BETAINE TRANSPORT SYSTEM ATP-BINDING PROTEIN PROV"/>
    <property type="match status" value="1"/>
</dbReference>
<comment type="subunit">
    <text evidence="6">The complex is probably composed of two ATP-binding proteins (TmoW), two transmembrane proteins (TmoV) and a solute-binding protein (TmoX).</text>
</comment>
<evidence type="ECO:0000256" key="7">
    <source>
        <dbReference type="RuleBase" id="RU369116"/>
    </source>
</evidence>
<dbReference type="EMBL" id="FUIG01000019">
    <property type="protein sequence ID" value="SJM30116.1"/>
    <property type="molecule type" value="Genomic_DNA"/>
</dbReference>
<comment type="subcellular location">
    <subcellularLocation>
        <location evidence="7">Cell inner membrane</location>
        <topology evidence="7">Peripheral membrane protein</topology>
    </subcellularLocation>
</comment>
<dbReference type="PANTHER" id="PTHR43869">
    <property type="entry name" value="GLYCINE BETAINE/PROLINE BETAINE TRANSPORT SYSTEM ATP-BINDING PROTEIN PROV"/>
    <property type="match status" value="1"/>
</dbReference>
<dbReference type="InterPro" id="IPR003439">
    <property type="entry name" value="ABC_transporter-like_ATP-bd"/>
</dbReference>
<evidence type="ECO:0000259" key="9">
    <source>
        <dbReference type="PROSITE" id="PS50893"/>
    </source>
</evidence>
<gene>
    <name evidence="10" type="primary">opuAA</name>
    <name evidence="10" type="ORF">BQ8482_130015</name>
</gene>
<keyword evidence="11" id="KW-1185">Reference proteome</keyword>
<feature type="region of interest" description="Disordered" evidence="8">
    <location>
        <begin position="1"/>
        <end position="29"/>
    </location>
</feature>
<dbReference type="InterPro" id="IPR003593">
    <property type="entry name" value="AAA+_ATPase"/>
</dbReference>
<keyword evidence="7" id="KW-0997">Cell inner membrane</keyword>
<evidence type="ECO:0000256" key="4">
    <source>
        <dbReference type="ARBA" id="ARBA00022840"/>
    </source>
</evidence>
<dbReference type="EC" id="7.6.2.9" evidence="7"/>
<reference evidence="11" key="1">
    <citation type="submission" date="2016-12" db="EMBL/GenBank/DDBJ databases">
        <authorList>
            <person name="Brunel B."/>
        </authorList>
    </citation>
    <scope>NUCLEOTIDE SEQUENCE [LARGE SCALE GENOMIC DNA]</scope>
</reference>
<evidence type="ECO:0000256" key="8">
    <source>
        <dbReference type="SAM" id="MobiDB-lite"/>
    </source>
</evidence>
<sequence length="376" mass="40406">MSNSADAMDSRRPASAFEKGQLRVGNEPGVDQGEPVVSCSNVWKIFGTRAPEAMAAILDEGLGKDEVLARFGCVVAVKDVSFSIKKGEILAIMGLSGSGKSTLARHVNRLIEATTGIIRLNGVDISKVTSAELRSIRSKQVGMVFQDFALLPHRTVRDNVAFGLELQGVSKRQRWANAQAAIEQMDLKGWEDRVPSELSGGMRQRVGIARALAADPSVLLMDEPFGALDPLIRRDLQDQFLALSRDLGKTTLFITHDLEEAFHLGDRIAIMKDGAIVQLGTAADIITSPADAYVADFVRGISRVPILTARHVMTPANPTQPPHAANAPVAALETPLAELIATGARTHSDIAIVDQSGRTVGMVTIETMLSAMKEVR</sequence>
<dbReference type="GO" id="GO:0006970">
    <property type="term" value="P:response to osmotic stress"/>
    <property type="evidence" value="ECO:0007669"/>
    <property type="project" value="UniProtKB-ARBA"/>
</dbReference>
<name>A0A2P9AG75_9HYPH</name>
<evidence type="ECO:0000313" key="10">
    <source>
        <dbReference type="EMBL" id="SJM30116.1"/>
    </source>
</evidence>
<comment type="catalytic activity">
    <reaction evidence="5">
        <text>a quaternary ammonium(out) + ATP + H2O = a quaternary ammonium(in) + ADP + phosphate + H(+)</text>
        <dbReference type="Rhea" id="RHEA:11036"/>
        <dbReference type="ChEBI" id="CHEBI:15377"/>
        <dbReference type="ChEBI" id="CHEBI:15378"/>
        <dbReference type="ChEBI" id="CHEBI:30616"/>
        <dbReference type="ChEBI" id="CHEBI:35267"/>
        <dbReference type="ChEBI" id="CHEBI:43474"/>
        <dbReference type="ChEBI" id="CHEBI:456216"/>
        <dbReference type="EC" id="7.6.2.9"/>
    </reaction>
    <physiologicalReaction direction="left-to-right" evidence="5">
        <dbReference type="Rhea" id="RHEA:11037"/>
    </physiologicalReaction>
</comment>
<accession>A0A2P9AG75</accession>
<protein>
    <recommendedName>
        <fullName evidence="7">Quaternary amine transport ATP-binding protein</fullName>
        <ecNumber evidence="7">7.6.2.9</ecNumber>
    </recommendedName>
</protein>
<dbReference type="FunFam" id="3.40.50.300:FF:000201">
    <property type="entry name" value="Glycine betaine/L-proline ABC transporter ATP-binding protein"/>
    <property type="match status" value="1"/>
</dbReference>
<evidence type="ECO:0000256" key="2">
    <source>
        <dbReference type="ARBA" id="ARBA00022448"/>
    </source>
</evidence>
<comment type="subunit">
    <text evidence="7">The complex is probably composed of two ATP-binding proteins, two transmembrane proteins and a solute-binding protein.</text>
</comment>
<evidence type="ECO:0000256" key="5">
    <source>
        <dbReference type="ARBA" id="ARBA00051811"/>
    </source>
</evidence>
<dbReference type="PROSITE" id="PS50893">
    <property type="entry name" value="ABC_TRANSPORTER_2"/>
    <property type="match status" value="1"/>
</dbReference>
<keyword evidence="4 7" id="KW-0067">ATP-binding</keyword>
<evidence type="ECO:0000256" key="1">
    <source>
        <dbReference type="ARBA" id="ARBA00005417"/>
    </source>
</evidence>
<evidence type="ECO:0000313" key="11">
    <source>
        <dbReference type="Proteomes" id="UP000245698"/>
    </source>
</evidence>
<dbReference type="GO" id="GO:0015418">
    <property type="term" value="F:ABC-type quaternary ammonium compound transporting activity"/>
    <property type="evidence" value="ECO:0007669"/>
    <property type="project" value="UniProtKB-EC"/>
</dbReference>
<dbReference type="InterPro" id="IPR005892">
    <property type="entry name" value="Gly-betaine_transp_ATP-bd"/>
</dbReference>
<keyword evidence="10" id="KW-0378">Hydrolase</keyword>
<dbReference type="Gene3D" id="3.40.50.300">
    <property type="entry name" value="P-loop containing nucleotide triphosphate hydrolases"/>
    <property type="match status" value="1"/>
</dbReference>
<dbReference type="InterPro" id="IPR027417">
    <property type="entry name" value="P-loop_NTPase"/>
</dbReference>
<organism evidence="10 11">
    <name type="scientific">Mesorhizobium delmotii</name>
    <dbReference type="NCBI Taxonomy" id="1631247"/>
    <lineage>
        <taxon>Bacteria</taxon>
        <taxon>Pseudomonadati</taxon>
        <taxon>Pseudomonadota</taxon>
        <taxon>Alphaproteobacteria</taxon>
        <taxon>Hyphomicrobiales</taxon>
        <taxon>Phyllobacteriaceae</taxon>
        <taxon>Mesorhizobium</taxon>
    </lineage>
</organism>